<keyword evidence="6" id="KW-0547">Nucleotide-binding</keyword>
<keyword evidence="2" id="KW-1188">Viral release from host cell</keyword>
<dbReference type="InterPro" id="IPR039537">
    <property type="entry name" value="Retrotran_Ty1/copia-like"/>
</dbReference>
<dbReference type="GO" id="GO:0046872">
    <property type="term" value="F:metal ion binding"/>
    <property type="evidence" value="ECO:0007669"/>
    <property type="project" value="UniProtKB-KW"/>
</dbReference>
<dbReference type="GO" id="GO:0005524">
    <property type="term" value="F:ATP binding"/>
    <property type="evidence" value="ECO:0007669"/>
    <property type="project" value="UniProtKB-KW"/>
</dbReference>
<keyword evidence="3" id="KW-0645">Protease</keyword>
<keyword evidence="9" id="KW-0067">ATP-binding</keyword>
<keyword evidence="4" id="KW-0540">Nuclease</keyword>
<evidence type="ECO:0000256" key="11">
    <source>
        <dbReference type="ARBA" id="ARBA00022908"/>
    </source>
</evidence>
<dbReference type="InterPro" id="IPR025724">
    <property type="entry name" value="GAG-pre-integrase_dom"/>
</dbReference>
<dbReference type="EMBL" id="CANTFK010000333">
    <property type="protein sequence ID" value="CAI5714007.1"/>
    <property type="molecule type" value="Genomic_DNA"/>
</dbReference>
<organism evidence="19 20">
    <name type="scientific">Peronospora farinosa</name>
    <dbReference type="NCBI Taxonomy" id="134698"/>
    <lineage>
        <taxon>Eukaryota</taxon>
        <taxon>Sar</taxon>
        <taxon>Stramenopiles</taxon>
        <taxon>Oomycota</taxon>
        <taxon>Peronosporomycetes</taxon>
        <taxon>Peronosporales</taxon>
        <taxon>Peronosporaceae</taxon>
        <taxon>Peronospora</taxon>
    </lineage>
</organism>
<feature type="compositionally biased region" description="Polar residues" evidence="17">
    <location>
        <begin position="352"/>
        <end position="362"/>
    </location>
</feature>
<evidence type="ECO:0000256" key="14">
    <source>
        <dbReference type="ARBA" id="ARBA00023113"/>
    </source>
</evidence>
<dbReference type="Pfam" id="PF22936">
    <property type="entry name" value="Pol_BBD"/>
    <property type="match status" value="1"/>
</dbReference>
<keyword evidence="10" id="KW-0460">Magnesium</keyword>
<feature type="compositionally biased region" description="Low complexity" evidence="17">
    <location>
        <begin position="642"/>
        <end position="655"/>
    </location>
</feature>
<dbReference type="Pfam" id="PF00665">
    <property type="entry name" value="rve"/>
    <property type="match status" value="1"/>
</dbReference>
<evidence type="ECO:0000256" key="1">
    <source>
        <dbReference type="ARBA" id="ARBA00002180"/>
    </source>
</evidence>
<keyword evidence="13" id="KW-0808">Transferase</keyword>
<dbReference type="InterPro" id="IPR054722">
    <property type="entry name" value="PolX-like_BBD"/>
</dbReference>
<keyword evidence="7" id="KW-0255">Endonuclease</keyword>
<dbReference type="Gene3D" id="3.30.420.10">
    <property type="entry name" value="Ribonuclease H-like superfamily/Ribonuclease H"/>
    <property type="match status" value="1"/>
</dbReference>
<dbReference type="GO" id="GO:0006310">
    <property type="term" value="P:DNA recombination"/>
    <property type="evidence" value="ECO:0007669"/>
    <property type="project" value="UniProtKB-KW"/>
</dbReference>
<dbReference type="PANTHER" id="PTHR42648:SF11">
    <property type="entry name" value="TRANSPOSON TY4-P GAG-POL POLYPROTEIN"/>
    <property type="match status" value="1"/>
</dbReference>
<comment type="function">
    <text evidence="1">The aspartyl protease (PR) mediates the proteolytic cleavages of the Gag and Gag-Pol polyproteins after assembly of the VLP.</text>
</comment>
<evidence type="ECO:0000313" key="20">
    <source>
        <dbReference type="Proteomes" id="UP001159659"/>
    </source>
</evidence>
<dbReference type="GO" id="GO:0015074">
    <property type="term" value="P:DNA integration"/>
    <property type="evidence" value="ECO:0007669"/>
    <property type="project" value="UniProtKB-KW"/>
</dbReference>
<evidence type="ECO:0000256" key="4">
    <source>
        <dbReference type="ARBA" id="ARBA00022722"/>
    </source>
</evidence>
<dbReference type="InterPro" id="IPR001584">
    <property type="entry name" value="Integrase_cat-core"/>
</dbReference>
<feature type="compositionally biased region" description="Low complexity" evidence="17">
    <location>
        <begin position="404"/>
        <end position="423"/>
    </location>
</feature>
<name>A0AAV0T3J3_9STRA</name>
<dbReference type="PANTHER" id="PTHR42648">
    <property type="entry name" value="TRANSPOSASE, PUTATIVE-RELATED"/>
    <property type="match status" value="1"/>
</dbReference>
<keyword evidence="12" id="KW-0695">RNA-directed DNA polymerase</keyword>
<keyword evidence="8" id="KW-0378">Hydrolase</keyword>
<dbReference type="GO" id="GO:0006508">
    <property type="term" value="P:proteolysis"/>
    <property type="evidence" value="ECO:0007669"/>
    <property type="project" value="UniProtKB-KW"/>
</dbReference>
<reference evidence="19" key="1">
    <citation type="submission" date="2022-12" db="EMBL/GenBank/DDBJ databases">
        <authorList>
            <person name="Webb A."/>
        </authorList>
    </citation>
    <scope>NUCLEOTIDE SEQUENCE</scope>
    <source>
        <strain evidence="19">Pf2</strain>
    </source>
</reference>
<evidence type="ECO:0000256" key="6">
    <source>
        <dbReference type="ARBA" id="ARBA00022741"/>
    </source>
</evidence>
<evidence type="ECO:0000256" key="16">
    <source>
        <dbReference type="SAM" id="Coils"/>
    </source>
</evidence>
<keyword evidence="5" id="KW-0479">Metal-binding</keyword>
<dbReference type="AlphaFoldDB" id="A0AAV0T3J3"/>
<feature type="domain" description="Integrase catalytic" evidence="18">
    <location>
        <begin position="970"/>
        <end position="1105"/>
    </location>
</feature>
<dbReference type="GO" id="GO:0003887">
    <property type="term" value="F:DNA-directed DNA polymerase activity"/>
    <property type="evidence" value="ECO:0007669"/>
    <property type="project" value="UniProtKB-KW"/>
</dbReference>
<feature type="region of interest" description="Disordered" evidence="17">
    <location>
        <begin position="338"/>
        <end position="362"/>
    </location>
</feature>
<feature type="region of interest" description="Disordered" evidence="17">
    <location>
        <begin position="622"/>
        <end position="672"/>
    </location>
</feature>
<evidence type="ECO:0000256" key="10">
    <source>
        <dbReference type="ARBA" id="ARBA00022842"/>
    </source>
</evidence>
<dbReference type="Pfam" id="PF13976">
    <property type="entry name" value="gag_pre-integrs"/>
    <property type="match status" value="1"/>
</dbReference>
<evidence type="ECO:0000256" key="12">
    <source>
        <dbReference type="ARBA" id="ARBA00022918"/>
    </source>
</evidence>
<dbReference type="SUPFAM" id="SSF53098">
    <property type="entry name" value="Ribonuclease H-like"/>
    <property type="match status" value="1"/>
</dbReference>
<evidence type="ECO:0000256" key="2">
    <source>
        <dbReference type="ARBA" id="ARBA00022612"/>
    </source>
</evidence>
<feature type="coiled-coil region" evidence="16">
    <location>
        <begin position="169"/>
        <end position="225"/>
    </location>
</feature>
<comment type="caution">
    <text evidence="19">The sequence shown here is derived from an EMBL/GenBank/DDBJ whole genome shotgun (WGS) entry which is preliminary data.</text>
</comment>
<keyword evidence="16" id="KW-0175">Coiled coil</keyword>
<proteinExistence type="predicted"/>
<evidence type="ECO:0000256" key="5">
    <source>
        <dbReference type="ARBA" id="ARBA00022723"/>
    </source>
</evidence>
<evidence type="ECO:0000256" key="13">
    <source>
        <dbReference type="ARBA" id="ARBA00022932"/>
    </source>
</evidence>
<dbReference type="Proteomes" id="UP001159659">
    <property type="component" value="Unassembled WGS sequence"/>
</dbReference>
<gene>
    <name evidence="19" type="ORF">PFR002_LOCUS2842</name>
</gene>
<keyword evidence="14" id="KW-0917">Virion maturation</keyword>
<accession>A0AAV0T3J3</accession>
<keyword evidence="13" id="KW-0548">Nucleotidyltransferase</keyword>
<keyword evidence="15" id="KW-0233">DNA recombination</keyword>
<dbReference type="GO" id="GO:0004519">
    <property type="term" value="F:endonuclease activity"/>
    <property type="evidence" value="ECO:0007669"/>
    <property type="project" value="UniProtKB-KW"/>
</dbReference>
<evidence type="ECO:0000256" key="17">
    <source>
        <dbReference type="SAM" id="MobiDB-lite"/>
    </source>
</evidence>
<evidence type="ECO:0000259" key="18">
    <source>
        <dbReference type="PROSITE" id="PS50994"/>
    </source>
</evidence>
<keyword evidence="13" id="KW-0239">DNA-directed DNA polymerase</keyword>
<dbReference type="GO" id="GO:0003676">
    <property type="term" value="F:nucleic acid binding"/>
    <property type="evidence" value="ECO:0007669"/>
    <property type="project" value="InterPro"/>
</dbReference>
<dbReference type="GO" id="GO:0003964">
    <property type="term" value="F:RNA-directed DNA polymerase activity"/>
    <property type="evidence" value="ECO:0007669"/>
    <property type="project" value="UniProtKB-KW"/>
</dbReference>
<dbReference type="PROSITE" id="PS50994">
    <property type="entry name" value="INTEGRASE"/>
    <property type="match status" value="1"/>
</dbReference>
<feature type="region of interest" description="Disordered" evidence="17">
    <location>
        <begin position="374"/>
        <end position="423"/>
    </location>
</feature>
<sequence length="1105" mass="122895">MSITSASQKYTSSTLAGPTALTEAASVMMVQARLLQTIELASVPQIQQLFMSATNAVLEASAMIATFPLELQATLVNEEAVAGEDNASTIVTATPNQIGILTHHNKELHNLLQTFQHDVTTVRDQRNALQDTVNQLIEHLFKLIEDIANQRIQFNTQLNSKTAEATAANTALVERTRALQEQIERAEQHNETALNNCRAEHQVVAERFHQEITRLLQRSERLQSEHVKTMVALTEHQTISQSAQDSLACTLQAEHEIRDQLTKSIDHYRVAQEEALSRITEAQHIKNFMEIKLVQETARANAAEDRLTAEIATRASLEERLQSLQYRYEVLLRDTLPPLSTHTSRMDRDQPSPINSENLSINPAHQEAQVPLPTYDFVPPRTQRSPAPTQNTPPPQNSGSSPGLALSPNLSPDPSSPSPASSPVLAPPVLALHTVSRIKEVKCEMFTGKDKYPGLGGGFDLFMRKFKQAILSESRRNNSTYTDELRETFLVTFLDGAASDFYFQFLDEFIDSHNRNPSYQEVQAALREEFRCKLSQSRLSDYLNKPKKPEQTWHGYYAYLRHVGKEMGGDQNALILEAFCKNASTDPGIQLQLASVIDYNATNINDEINKAFTLLTKLLGDGRKSSSHSQRSSNAKANINRASAASVTASTQVSAKPKLPQYSSTSRSRPKDGIKPCWVCKTTEHKTFDCPVIPDAQRRVGQASVATAVSPTDHAAESYVVEGADDTIIDSTGECFFLGSAEECIDHGSPLDSPTPNAFIGADACIVLQSRDAKLPTSTKWLIDSGATHHFTNNAAAIITPTPSFLRVRVANGSVLQAVSKGSVLLKTITNGTVTRFVLTDVHYVPAMPRNLLSVSKLIDQDFVVSFSRHCTLSTDDRIIARAPRELRLWSLSTISDTADEAAAFLARIESSTLRKWHERLGHLNYQNVVRMADKWLAAGIKLTNRTMPFCLQCAEAKQTRNRQGKQDTSRSAPTDEVGAVIGLDLKINISSVDRKGHKHVLTIVDYASGYNYVYLLKTKNEAFDKFVNFHANFQRQFDVRVKCIRSDPGGEFVNDKMRQYLQRHGILHQTTETDTSVQNGKAERFHRTLFNTTRAMLWSSGMQT</sequence>
<evidence type="ECO:0000256" key="3">
    <source>
        <dbReference type="ARBA" id="ARBA00022670"/>
    </source>
</evidence>
<evidence type="ECO:0000313" key="19">
    <source>
        <dbReference type="EMBL" id="CAI5714007.1"/>
    </source>
</evidence>
<evidence type="ECO:0000256" key="8">
    <source>
        <dbReference type="ARBA" id="ARBA00022801"/>
    </source>
</evidence>
<evidence type="ECO:0000256" key="9">
    <source>
        <dbReference type="ARBA" id="ARBA00022840"/>
    </source>
</evidence>
<evidence type="ECO:0000256" key="15">
    <source>
        <dbReference type="ARBA" id="ARBA00023172"/>
    </source>
</evidence>
<keyword evidence="11" id="KW-0229">DNA integration</keyword>
<dbReference type="InterPro" id="IPR012337">
    <property type="entry name" value="RNaseH-like_sf"/>
</dbReference>
<dbReference type="GO" id="GO:0008233">
    <property type="term" value="F:peptidase activity"/>
    <property type="evidence" value="ECO:0007669"/>
    <property type="project" value="UniProtKB-KW"/>
</dbReference>
<evidence type="ECO:0000256" key="7">
    <source>
        <dbReference type="ARBA" id="ARBA00022759"/>
    </source>
</evidence>
<protein>
    <recommendedName>
        <fullName evidence="18">Integrase catalytic domain-containing protein</fullName>
    </recommendedName>
</protein>
<dbReference type="InterPro" id="IPR036397">
    <property type="entry name" value="RNaseH_sf"/>
</dbReference>
<feature type="coiled-coil region" evidence="16">
    <location>
        <begin position="300"/>
        <end position="334"/>
    </location>
</feature>